<protein>
    <submittedName>
        <fullName evidence="2">Uncharacterized protein</fullName>
    </submittedName>
</protein>
<dbReference type="Proteomes" id="UP000693970">
    <property type="component" value="Unassembled WGS sequence"/>
</dbReference>
<evidence type="ECO:0000313" key="2">
    <source>
        <dbReference type="EMBL" id="KAG7362778.1"/>
    </source>
</evidence>
<gene>
    <name evidence="2" type="ORF">IV203_026138</name>
</gene>
<feature type="region of interest" description="Disordered" evidence="1">
    <location>
        <begin position="283"/>
        <end position="314"/>
    </location>
</feature>
<evidence type="ECO:0000256" key="1">
    <source>
        <dbReference type="SAM" id="MobiDB-lite"/>
    </source>
</evidence>
<accession>A0A9K3LJE8</accession>
<comment type="caution">
    <text evidence="2">The sequence shown here is derived from an EMBL/GenBank/DDBJ whole genome shotgun (WGS) entry which is preliminary data.</text>
</comment>
<keyword evidence="3" id="KW-1185">Reference proteome</keyword>
<reference evidence="2" key="2">
    <citation type="submission" date="2021-04" db="EMBL/GenBank/DDBJ databases">
        <authorList>
            <person name="Podell S."/>
        </authorList>
    </citation>
    <scope>NUCLEOTIDE SEQUENCE</scope>
    <source>
        <strain evidence="2">Hildebrandi</strain>
    </source>
</reference>
<evidence type="ECO:0000313" key="3">
    <source>
        <dbReference type="Proteomes" id="UP000693970"/>
    </source>
</evidence>
<proteinExistence type="predicted"/>
<dbReference type="EMBL" id="JAGRRH010000010">
    <property type="protein sequence ID" value="KAG7362778.1"/>
    <property type="molecule type" value="Genomic_DNA"/>
</dbReference>
<name>A0A9K3LJE8_9STRA</name>
<organism evidence="2 3">
    <name type="scientific">Nitzschia inconspicua</name>
    <dbReference type="NCBI Taxonomy" id="303405"/>
    <lineage>
        <taxon>Eukaryota</taxon>
        <taxon>Sar</taxon>
        <taxon>Stramenopiles</taxon>
        <taxon>Ochrophyta</taxon>
        <taxon>Bacillariophyta</taxon>
        <taxon>Bacillariophyceae</taxon>
        <taxon>Bacillariophycidae</taxon>
        <taxon>Bacillariales</taxon>
        <taxon>Bacillariaceae</taxon>
        <taxon>Nitzschia</taxon>
    </lineage>
</organism>
<reference evidence="2" key="1">
    <citation type="journal article" date="2021" name="Sci. Rep.">
        <title>Diploid genomic architecture of Nitzschia inconspicua, an elite biomass production diatom.</title>
        <authorList>
            <person name="Oliver A."/>
            <person name="Podell S."/>
            <person name="Pinowska A."/>
            <person name="Traller J.C."/>
            <person name="Smith S.R."/>
            <person name="McClure R."/>
            <person name="Beliaev A."/>
            <person name="Bohutskyi P."/>
            <person name="Hill E.A."/>
            <person name="Rabines A."/>
            <person name="Zheng H."/>
            <person name="Allen L.Z."/>
            <person name="Kuo A."/>
            <person name="Grigoriev I.V."/>
            <person name="Allen A.E."/>
            <person name="Hazlebeck D."/>
            <person name="Allen E.E."/>
        </authorList>
    </citation>
    <scope>NUCLEOTIDE SEQUENCE</scope>
    <source>
        <strain evidence="2">Hildebrandi</strain>
    </source>
</reference>
<dbReference type="AlphaFoldDB" id="A0A9K3LJE8"/>
<sequence length="410" mass="45746">MRSYKEAVAFAEMARIQRKLRSGDATAIEKERYQYLLQRNDAGVSARLYPSSPAPILCTQTVEREEEWQATNCTDVMWKRGVPPTLASIQIRPPINDVLNAPGKHNISPPEKRRCHLNSETQYTSYLKSMPIAQLQALRMAQERVAQCNDTERIPSHQVRVISPKTMTNSSSKTTHIFDSCVDQKKRLLAPVPMRETGANNRKHLISEASASKESSALIGILRNHKSVPTPSSYQSPKIDATAFMRAMRASQVTRGQQKSLLDALRGCSGSDLQRSAFESIKNHSKNQHQTKEVSSPPPAQVSASTTSQEEASRARRLAWMRSAKEIMSQSLSPSVLRKDIRSNPNVSTTHLLRRIGNPHRRVIHQMLRDQNKRILNEMKKQVAIKSASPPIASPSTVAASPVATGMVFK</sequence>